<evidence type="ECO:0008006" key="4">
    <source>
        <dbReference type="Google" id="ProtNLM"/>
    </source>
</evidence>
<keyword evidence="1" id="KW-0812">Transmembrane</keyword>
<reference evidence="2 3" key="1">
    <citation type="submission" date="2018-02" db="EMBL/GenBank/DDBJ databases">
        <title>Draft genome sequence of Streptococcus oricebi CCUG 70868T type strain.</title>
        <authorList>
            <person name="Mendez V."/>
            <person name="Salva-Serra F."/>
            <person name="Jaen-Luchoro D."/>
            <person name="Gonzales-Siles L."/>
            <person name="Karlsson R."/>
            <person name="Engstrom-Jakobsson H."/>
            <person name="Busquets A."/>
            <person name="Gomila M."/>
            <person name="Pineiro-Iglesias B."/>
            <person name="Bennasar-Figueras A."/>
            <person name="Seeger M."/>
            <person name="Moore E."/>
        </authorList>
    </citation>
    <scope>NUCLEOTIDE SEQUENCE [LARGE SCALE GENOMIC DNA]</scope>
    <source>
        <strain evidence="2 3">CCUG 70868</strain>
    </source>
</reference>
<evidence type="ECO:0000313" key="2">
    <source>
        <dbReference type="EMBL" id="MBP2622845.1"/>
    </source>
</evidence>
<accession>A0ABS5B1Z2</accession>
<evidence type="ECO:0000313" key="3">
    <source>
        <dbReference type="Proteomes" id="UP001519296"/>
    </source>
</evidence>
<keyword evidence="1" id="KW-1133">Transmembrane helix</keyword>
<keyword evidence="1" id="KW-0472">Membrane</keyword>
<proteinExistence type="predicted"/>
<sequence>MTGKERVALEAKSKAATLKNMYYARYLLVRYTLPIYFFVNLYWLLILFLSKSYLALPYPLVLMGAGGLAMLEQGRMYSEEQKPARLTSRFLQLTIISNLVLMLAVLGGAKSFFYPFVKDTSGTSAILIIFLGLGILLAGLILAKLRRIDAKADWQYKRIRQYLSAKS</sequence>
<dbReference type="RefSeq" id="WP_209627143.1">
    <property type="nucleotide sequence ID" value="NZ_PRDG01000002.1"/>
</dbReference>
<keyword evidence="3" id="KW-1185">Reference proteome</keyword>
<feature type="transmembrane region" description="Helical" evidence="1">
    <location>
        <begin position="55"/>
        <end position="71"/>
    </location>
</feature>
<evidence type="ECO:0000256" key="1">
    <source>
        <dbReference type="SAM" id="Phobius"/>
    </source>
</evidence>
<dbReference type="Proteomes" id="UP001519296">
    <property type="component" value="Unassembled WGS sequence"/>
</dbReference>
<feature type="transmembrane region" description="Helical" evidence="1">
    <location>
        <begin position="28"/>
        <end position="49"/>
    </location>
</feature>
<feature type="transmembrane region" description="Helical" evidence="1">
    <location>
        <begin position="91"/>
        <end position="113"/>
    </location>
</feature>
<feature type="transmembrane region" description="Helical" evidence="1">
    <location>
        <begin position="125"/>
        <end position="143"/>
    </location>
</feature>
<protein>
    <recommendedName>
        <fullName evidence="4">PTS transporter</fullName>
    </recommendedName>
</protein>
<gene>
    <name evidence="2" type="ORF">C4K46_02705</name>
</gene>
<dbReference type="EMBL" id="PRDG01000002">
    <property type="protein sequence ID" value="MBP2622845.1"/>
    <property type="molecule type" value="Genomic_DNA"/>
</dbReference>
<name>A0ABS5B1Z2_9STRE</name>
<comment type="caution">
    <text evidence="2">The sequence shown here is derived from an EMBL/GenBank/DDBJ whole genome shotgun (WGS) entry which is preliminary data.</text>
</comment>
<organism evidence="2 3">
    <name type="scientific">Streptococcus oricebi</name>
    <dbReference type="NCBI Taxonomy" id="1547447"/>
    <lineage>
        <taxon>Bacteria</taxon>
        <taxon>Bacillati</taxon>
        <taxon>Bacillota</taxon>
        <taxon>Bacilli</taxon>
        <taxon>Lactobacillales</taxon>
        <taxon>Streptococcaceae</taxon>
        <taxon>Streptococcus</taxon>
    </lineage>
</organism>